<gene>
    <name evidence="3" type="ORF">GTG28_15505</name>
</gene>
<dbReference type="EMBL" id="WWEU01000005">
    <property type="protein sequence ID" value="MYM60638.1"/>
    <property type="molecule type" value="Genomic_DNA"/>
</dbReference>
<evidence type="ECO:0000256" key="2">
    <source>
        <dbReference type="ARBA" id="ARBA00022803"/>
    </source>
</evidence>
<sequence length="373" mass="42052">MTVTEKLRQYLMVDPTNSELALQLIESLAVEGKTRDALEFLQTFYNAEEHDFRFLAWSAHLHLALSQFENAIENYQTLFAMGHIHQAHQINCAYAYYYNSNRTAALDLLNECHSSEPEHILLKARCMSDADELAPVIEMLNETDFSSSNDKVVSDKKGLLSLLYLDNGDYAQAQKFSAETLDKDEENFDARLVKASLSLFKFDIENAVTDVNLLYNVYPSIGRVIVLKALLEMSLKNFVAALELYKQACTLMPEHVGTRVNLAWCHFLTGNIDLAEVTFEEAIKIDRTFSEGHGGLSLIKSKQEKWIESKELARTALKLDKNCASALFSRALYLKNIGRDNEANLIMNGLVGSKSEMTGKSLKNIILESLRIG</sequence>
<dbReference type="RefSeq" id="WP_160931433.1">
    <property type="nucleotide sequence ID" value="NZ_WWEU01000005.1"/>
</dbReference>
<comment type="caution">
    <text evidence="3">The sequence shown here is derived from an EMBL/GenBank/DDBJ whole genome shotgun (WGS) entry which is preliminary data.</text>
</comment>
<keyword evidence="2" id="KW-0802">TPR repeat</keyword>
<evidence type="ECO:0000313" key="4">
    <source>
        <dbReference type="Proteomes" id="UP000478571"/>
    </source>
</evidence>
<dbReference type="PANTHER" id="PTHR44858:SF1">
    <property type="entry name" value="UDP-N-ACETYLGLUCOSAMINE--PEPTIDE N-ACETYLGLUCOSAMINYLTRANSFERASE SPINDLY-RELATED"/>
    <property type="match status" value="1"/>
</dbReference>
<organism evidence="3 4">
    <name type="scientific">Vibrio tetraodonis subsp. pristinus</name>
    <dbReference type="NCBI Taxonomy" id="2695891"/>
    <lineage>
        <taxon>Bacteria</taxon>
        <taxon>Pseudomonadati</taxon>
        <taxon>Pseudomonadota</taxon>
        <taxon>Gammaproteobacteria</taxon>
        <taxon>Vibrionales</taxon>
        <taxon>Vibrionaceae</taxon>
        <taxon>Vibrio</taxon>
    </lineage>
</organism>
<proteinExistence type="predicted"/>
<evidence type="ECO:0000256" key="1">
    <source>
        <dbReference type="ARBA" id="ARBA00022737"/>
    </source>
</evidence>
<dbReference type="Gene3D" id="1.25.40.10">
    <property type="entry name" value="Tetratricopeptide repeat domain"/>
    <property type="match status" value="1"/>
</dbReference>
<dbReference type="SMART" id="SM00028">
    <property type="entry name" value="TPR"/>
    <property type="match status" value="4"/>
</dbReference>
<accession>A0A6L8LWY6</accession>
<dbReference type="Pfam" id="PF14559">
    <property type="entry name" value="TPR_19"/>
    <property type="match status" value="1"/>
</dbReference>
<dbReference type="SUPFAM" id="SSF48452">
    <property type="entry name" value="TPR-like"/>
    <property type="match status" value="2"/>
</dbReference>
<keyword evidence="1" id="KW-0677">Repeat</keyword>
<keyword evidence="4" id="KW-1185">Reference proteome</keyword>
<dbReference type="PANTHER" id="PTHR44858">
    <property type="entry name" value="TETRATRICOPEPTIDE REPEAT PROTEIN 6"/>
    <property type="match status" value="1"/>
</dbReference>
<protein>
    <submittedName>
        <fullName evidence="3">Tetratricopeptide repeat protein</fullName>
    </submittedName>
</protein>
<dbReference type="AlphaFoldDB" id="A0A6L8LWY6"/>
<dbReference type="InterPro" id="IPR011990">
    <property type="entry name" value="TPR-like_helical_dom_sf"/>
</dbReference>
<dbReference type="InterPro" id="IPR050498">
    <property type="entry name" value="Ycf3"/>
</dbReference>
<evidence type="ECO:0000313" key="3">
    <source>
        <dbReference type="EMBL" id="MYM60638.1"/>
    </source>
</evidence>
<dbReference type="InterPro" id="IPR019734">
    <property type="entry name" value="TPR_rpt"/>
</dbReference>
<dbReference type="Proteomes" id="UP000478571">
    <property type="component" value="Unassembled WGS sequence"/>
</dbReference>
<name>A0A6L8LWY6_9VIBR</name>
<reference evidence="3 4" key="1">
    <citation type="submission" date="2020-01" db="EMBL/GenBank/DDBJ databases">
        <title>Draft Genome Sequence of Vibrio sp. strain OCN044, Isolated from a Healthy Coral at Palmyra Atoll.</title>
        <authorList>
            <person name="Videau P."/>
            <person name="Loughran R."/>
            <person name="Esquivel A."/>
            <person name="Deadmond M."/>
            <person name="Paddock B.E."/>
            <person name="Saw J.H."/>
            <person name="Ushijima B."/>
        </authorList>
    </citation>
    <scope>NUCLEOTIDE SEQUENCE [LARGE SCALE GENOMIC DNA]</scope>
    <source>
        <strain evidence="3 4">OCN044</strain>
    </source>
</reference>